<keyword evidence="4 6" id="KW-1133">Transmembrane helix</keyword>
<dbReference type="GO" id="GO:0071422">
    <property type="term" value="P:succinate transmembrane transport"/>
    <property type="evidence" value="ECO:0007669"/>
    <property type="project" value="TreeGrafter"/>
</dbReference>
<keyword evidence="5 6" id="KW-0472">Membrane</keyword>
<dbReference type="RefSeq" id="WP_158618778.1">
    <property type="nucleotide sequence ID" value="NZ_AP018449.1"/>
</dbReference>
<dbReference type="InterPro" id="IPR000791">
    <property type="entry name" value="Gpr1/Fun34/SatP-like"/>
</dbReference>
<dbReference type="PANTHER" id="PTHR30178:SF3">
    <property type="entry name" value="SUCCINATE-ACETATE_PROTON SYMPORTER SATP"/>
    <property type="match status" value="1"/>
</dbReference>
<sequence length="203" mass="21653">MSEDISKIADPSTIGLASFGIGLFVLAFVVAGIGGTVPLGVIVPLTLAVALVHFSAGTFGYIKGELFSALAFNLYGLFWFSFGILQLGVALKWWAPDPIILQWFYLAWTIFTAYVFIATLVTNTALILAIGTLLIVFALLFLSALLSSQSLAVYAGYLGIYTALNALYISAAGLLNTMYGRTVLPVGTPWKSPTLPTAQTRSL</sequence>
<evidence type="ECO:0000256" key="1">
    <source>
        <dbReference type="ARBA" id="ARBA00004141"/>
    </source>
</evidence>
<comment type="similarity">
    <text evidence="2">Belongs to the acetate uptake transporter (AceTr) (TC 2.A.96) family.</text>
</comment>
<reference evidence="7 8" key="1">
    <citation type="journal article" date="2018" name="Int. J. Syst. Evol. Microbiol.">
        <title>Methylomusa anaerophila gen. nov., sp. nov., an anaerobic methanol-utilizing bacterium isolated from a microbial fuel cell.</title>
        <authorList>
            <person name="Amano N."/>
            <person name="Yamamuro A."/>
            <person name="Miyahara M."/>
            <person name="Kouzuma A."/>
            <person name="Abe T."/>
            <person name="Watanabe K."/>
        </authorList>
    </citation>
    <scope>NUCLEOTIDE SEQUENCE [LARGE SCALE GENOMIC DNA]</scope>
    <source>
        <strain evidence="7 8">MMFC1</strain>
    </source>
</reference>
<dbReference type="GO" id="GO:0015360">
    <property type="term" value="F:acetate:proton symporter activity"/>
    <property type="evidence" value="ECO:0007669"/>
    <property type="project" value="TreeGrafter"/>
</dbReference>
<evidence type="ECO:0000256" key="6">
    <source>
        <dbReference type="SAM" id="Phobius"/>
    </source>
</evidence>
<dbReference type="Proteomes" id="UP000276437">
    <property type="component" value="Chromosome"/>
</dbReference>
<feature type="transmembrane region" description="Helical" evidence="6">
    <location>
        <begin position="125"/>
        <end position="146"/>
    </location>
</feature>
<dbReference type="PANTHER" id="PTHR30178">
    <property type="entry name" value="INNER MEMBRANE PROTEIN YAAH"/>
    <property type="match status" value="1"/>
</dbReference>
<feature type="transmembrane region" description="Helical" evidence="6">
    <location>
        <begin position="74"/>
        <end position="94"/>
    </location>
</feature>
<feature type="transmembrane region" description="Helical" evidence="6">
    <location>
        <begin position="12"/>
        <end position="33"/>
    </location>
</feature>
<dbReference type="GO" id="GO:0005886">
    <property type="term" value="C:plasma membrane"/>
    <property type="evidence" value="ECO:0007669"/>
    <property type="project" value="TreeGrafter"/>
</dbReference>
<accession>A0A348AM15</accession>
<name>A0A348AM15_9FIRM</name>
<dbReference type="InterPro" id="IPR047623">
    <property type="entry name" value="SatP"/>
</dbReference>
<feature type="transmembrane region" description="Helical" evidence="6">
    <location>
        <begin position="152"/>
        <end position="175"/>
    </location>
</feature>
<gene>
    <name evidence="7" type="primary">yaaH</name>
    <name evidence="7" type="ORF">MAMMFC1_02798</name>
</gene>
<dbReference type="AlphaFoldDB" id="A0A348AM15"/>
<evidence type="ECO:0000256" key="4">
    <source>
        <dbReference type="ARBA" id="ARBA00022989"/>
    </source>
</evidence>
<evidence type="ECO:0000256" key="5">
    <source>
        <dbReference type="ARBA" id="ARBA00023136"/>
    </source>
</evidence>
<dbReference type="NCBIfam" id="NF038013">
    <property type="entry name" value="AceTr_1"/>
    <property type="match status" value="1"/>
</dbReference>
<feature type="transmembrane region" description="Helical" evidence="6">
    <location>
        <begin position="100"/>
        <end position="118"/>
    </location>
</feature>
<dbReference type="OrthoDB" id="9787939at2"/>
<feature type="transmembrane region" description="Helical" evidence="6">
    <location>
        <begin position="39"/>
        <end position="62"/>
    </location>
</feature>
<keyword evidence="8" id="KW-1185">Reference proteome</keyword>
<evidence type="ECO:0000256" key="2">
    <source>
        <dbReference type="ARBA" id="ARBA00005587"/>
    </source>
</evidence>
<evidence type="ECO:0000256" key="3">
    <source>
        <dbReference type="ARBA" id="ARBA00022692"/>
    </source>
</evidence>
<dbReference type="Pfam" id="PF01184">
    <property type="entry name" value="Gpr1_Fun34_YaaH"/>
    <property type="match status" value="1"/>
</dbReference>
<keyword evidence="3 6" id="KW-0812">Transmembrane</keyword>
<dbReference type="EMBL" id="AP018449">
    <property type="protein sequence ID" value="BBB92113.1"/>
    <property type="molecule type" value="Genomic_DNA"/>
</dbReference>
<dbReference type="KEGG" id="mana:MAMMFC1_02798"/>
<evidence type="ECO:0000313" key="7">
    <source>
        <dbReference type="EMBL" id="BBB92113.1"/>
    </source>
</evidence>
<organism evidence="7 8">
    <name type="scientific">Methylomusa anaerophila</name>
    <dbReference type="NCBI Taxonomy" id="1930071"/>
    <lineage>
        <taxon>Bacteria</taxon>
        <taxon>Bacillati</taxon>
        <taxon>Bacillota</taxon>
        <taxon>Negativicutes</taxon>
        <taxon>Selenomonadales</taxon>
        <taxon>Sporomusaceae</taxon>
        <taxon>Methylomusa</taxon>
    </lineage>
</organism>
<proteinExistence type="inferred from homology"/>
<evidence type="ECO:0000313" key="8">
    <source>
        <dbReference type="Proteomes" id="UP000276437"/>
    </source>
</evidence>
<comment type="subcellular location">
    <subcellularLocation>
        <location evidence="1">Membrane</location>
        <topology evidence="1">Multi-pass membrane protein</topology>
    </subcellularLocation>
</comment>
<protein>
    <submittedName>
        <fullName evidence="7">Inner membrane protein YaaH</fullName>
    </submittedName>
</protein>